<proteinExistence type="predicted"/>
<keyword evidence="4" id="KW-1185">Reference proteome</keyword>
<comment type="caution">
    <text evidence="3">The sequence shown here is derived from an EMBL/GenBank/DDBJ whole genome shotgun (WGS) entry which is preliminary data.</text>
</comment>
<dbReference type="Proteomes" id="UP000195402">
    <property type="component" value="Unassembled WGS sequence"/>
</dbReference>
<feature type="region of interest" description="Disordered" evidence="1">
    <location>
        <begin position="208"/>
        <end position="253"/>
    </location>
</feature>
<dbReference type="AlphaFoldDB" id="A0A200PVX9"/>
<protein>
    <recommendedName>
        <fullName evidence="2">At4g14310 8-bladed propeller domain-containing protein</fullName>
    </recommendedName>
</protein>
<dbReference type="InterPro" id="IPR057442">
    <property type="entry name" value="Beta-prop_At4g14310"/>
</dbReference>
<feature type="region of interest" description="Disordered" evidence="1">
    <location>
        <begin position="97"/>
        <end position="192"/>
    </location>
</feature>
<dbReference type="InterPro" id="IPR045289">
    <property type="entry name" value="At4g14310-like"/>
</dbReference>
<dbReference type="PANTHER" id="PTHR35492">
    <property type="entry name" value="TRANSDUCIN/WD40 REPEAT-LIKE SUPERFAMILY PROTEIN"/>
    <property type="match status" value="1"/>
</dbReference>
<dbReference type="Pfam" id="PF25465">
    <property type="entry name" value="Beta-prop_At4g14310"/>
    <property type="match status" value="1"/>
</dbReference>
<dbReference type="PANTHER" id="PTHR35492:SF1">
    <property type="entry name" value="TRANSDUCIN_WD40 REPEAT-LIKE SUPERFAMILY PROTEIN"/>
    <property type="match status" value="1"/>
</dbReference>
<feature type="compositionally biased region" description="Basic and acidic residues" evidence="1">
    <location>
        <begin position="388"/>
        <end position="402"/>
    </location>
</feature>
<dbReference type="STRING" id="56857.A0A200PVX9"/>
<evidence type="ECO:0000313" key="4">
    <source>
        <dbReference type="Proteomes" id="UP000195402"/>
    </source>
</evidence>
<dbReference type="EMBL" id="MVGT01003956">
    <property type="protein sequence ID" value="OVA02354.1"/>
    <property type="molecule type" value="Genomic_DNA"/>
</dbReference>
<feature type="domain" description="At4g14310 8-bladed propeller" evidence="2">
    <location>
        <begin position="786"/>
        <end position="1070"/>
    </location>
</feature>
<dbReference type="Gene3D" id="2.130.10.10">
    <property type="entry name" value="YVTN repeat-like/Quinoprotein amine dehydrogenase"/>
    <property type="match status" value="1"/>
</dbReference>
<reference evidence="3 4" key="1">
    <citation type="journal article" date="2017" name="Mol. Plant">
        <title>The Genome of Medicinal Plant Macleaya cordata Provides New Insights into Benzylisoquinoline Alkaloids Metabolism.</title>
        <authorList>
            <person name="Liu X."/>
            <person name="Liu Y."/>
            <person name="Huang P."/>
            <person name="Ma Y."/>
            <person name="Qing Z."/>
            <person name="Tang Q."/>
            <person name="Cao H."/>
            <person name="Cheng P."/>
            <person name="Zheng Y."/>
            <person name="Yuan Z."/>
            <person name="Zhou Y."/>
            <person name="Liu J."/>
            <person name="Tang Z."/>
            <person name="Zhuo Y."/>
            <person name="Zhang Y."/>
            <person name="Yu L."/>
            <person name="Huang J."/>
            <person name="Yang P."/>
            <person name="Peng Q."/>
            <person name="Zhang J."/>
            <person name="Jiang W."/>
            <person name="Zhang Z."/>
            <person name="Lin K."/>
            <person name="Ro D.K."/>
            <person name="Chen X."/>
            <person name="Xiong X."/>
            <person name="Shang Y."/>
            <person name="Huang S."/>
            <person name="Zeng J."/>
        </authorList>
    </citation>
    <scope>NUCLEOTIDE SEQUENCE [LARGE SCALE GENOMIC DNA]</scope>
    <source>
        <strain evidence="4">cv. BLH2017</strain>
        <tissue evidence="3">Root</tissue>
    </source>
</reference>
<sequence>MAFSSCYKFNKIRSMNLGGWFQTRPIFTWHNPYPFLNDQTTLLISKTPNYPSNLTNHVTEAEKPCHFEFKFSFIFRSIYLLIISFSLIITHKLKDRSSNGGAKVTAPLKSSKTLTPIAEKENERSCKKPTGKENPRSLSGTRNPALCQKPTVRPLPIPRIDKPASQVKDGESKVRWSTSSIPRGRSSSPSDFTRFLADFRKDRMPRVSVSDRKTLERENVGGTDPVGSSRGKDLNGSRVLERSQQKKVNLGSNAKEYERIEKGFRGVGESKGTISDIVNSEKRAENVLDDRKVSHLNVKPAEKHLDVAKALCNYKGEVNLNSSLERSVSKDENGAIEEKGIIVSISEGNVEESGNSSRVSERTRDIGVLGSNPKVLGSKAPNGSKNLENSKEKGTSEEDKGARVPNKYPSKLHEKLAFLEGKVKRIASDIKRTKEMLDMNNPDGSKTIISDIQDKISGIEKAMVHVITDNSSSLALSRTVENDDLPSISLENSENKQVGHLKNSVKRLNHEELEARLFPHHKLLRSRTSLSASSASSQIDRSHLLEVRGDSKPEEVPLSPIDDNPIALEFLASLHKEQPKESKQEEYLGLEFCEVQEMDGAETSAAHSNMVADGNREGEVTLTTDEVIEDFDNQENKPIMPVLDEIEDLRVDQLHEIGRKTSTGGWFVSEGESVLLAHEDGSCSFYDITNSEEKAEYKPPAGLSPNLWGDCWLIRAAGADGCSGRYVVAASSGNALESGFCSWDFYTKDVRAFHVEDATITSSRTVLGPLPNIGLYRRNASSTIMVPENRQWWYKPCGPLLVSTASSQKVVKVYDIRDGEEVMKWDIQRPVTVMDYSSPLQWRNRGRVVLAETESVSLWDVNSLTPQALVSVPSNGRRISALHVNNTDAELGGGVRRRVSSSEVEGNDGVFCTQESINVLDFRLPSGVGLKISKHGVTVQSIFSRGDSIFLGCTDGRLTTVSGKAHSHIQHYSLRKGSLFSTYALPESNAHFHYTAISQVWGNSNFVMGVCGLGLFIFDALQDEGSSSLAVDYLKTQQVKDVIGPNDLYTPSFDYLSSRVLVISRDRPAFWRYLL</sequence>
<feature type="compositionally biased region" description="Basic and acidic residues" evidence="1">
    <location>
        <begin position="230"/>
        <end position="244"/>
    </location>
</feature>
<dbReference type="OrthoDB" id="1907242at2759"/>
<gene>
    <name evidence="3" type="ORF">BVC80_9099g154</name>
</gene>
<feature type="region of interest" description="Disordered" evidence="1">
    <location>
        <begin position="349"/>
        <end position="406"/>
    </location>
</feature>
<evidence type="ECO:0000259" key="2">
    <source>
        <dbReference type="Pfam" id="PF25465"/>
    </source>
</evidence>
<organism evidence="3 4">
    <name type="scientific">Macleaya cordata</name>
    <name type="common">Five-seeded plume-poppy</name>
    <name type="synonym">Bocconia cordata</name>
    <dbReference type="NCBI Taxonomy" id="56857"/>
    <lineage>
        <taxon>Eukaryota</taxon>
        <taxon>Viridiplantae</taxon>
        <taxon>Streptophyta</taxon>
        <taxon>Embryophyta</taxon>
        <taxon>Tracheophyta</taxon>
        <taxon>Spermatophyta</taxon>
        <taxon>Magnoliopsida</taxon>
        <taxon>Ranunculales</taxon>
        <taxon>Papaveraceae</taxon>
        <taxon>Papaveroideae</taxon>
        <taxon>Macleaya</taxon>
    </lineage>
</organism>
<feature type="compositionally biased region" description="Low complexity" evidence="1">
    <location>
        <begin position="177"/>
        <end position="190"/>
    </location>
</feature>
<dbReference type="InterPro" id="IPR011047">
    <property type="entry name" value="Quinoprotein_ADH-like_sf"/>
</dbReference>
<dbReference type="InterPro" id="IPR015943">
    <property type="entry name" value="WD40/YVTN_repeat-like_dom_sf"/>
</dbReference>
<evidence type="ECO:0000256" key="1">
    <source>
        <dbReference type="SAM" id="MobiDB-lite"/>
    </source>
</evidence>
<evidence type="ECO:0000313" key="3">
    <source>
        <dbReference type="EMBL" id="OVA02354.1"/>
    </source>
</evidence>
<dbReference type="FunCoup" id="A0A200PVX9">
    <property type="interactions" value="547"/>
</dbReference>
<name>A0A200PVX9_MACCD</name>
<dbReference type="SUPFAM" id="SSF50998">
    <property type="entry name" value="Quinoprotein alcohol dehydrogenase-like"/>
    <property type="match status" value="1"/>
</dbReference>
<feature type="compositionally biased region" description="Basic and acidic residues" evidence="1">
    <location>
        <begin position="208"/>
        <end position="219"/>
    </location>
</feature>
<dbReference type="OMA" id="WDYYSRE"/>
<feature type="compositionally biased region" description="Basic and acidic residues" evidence="1">
    <location>
        <begin position="118"/>
        <end position="135"/>
    </location>
</feature>
<dbReference type="InParanoid" id="A0A200PVX9"/>
<accession>A0A200PVX9</accession>